<dbReference type="Proteomes" id="UP000183253">
    <property type="component" value="Unassembled WGS sequence"/>
</dbReference>
<dbReference type="AlphaFoldDB" id="A0A1H4C0U8"/>
<feature type="chain" id="PRO_5010209134" evidence="3">
    <location>
        <begin position="21"/>
        <end position="486"/>
    </location>
</feature>
<dbReference type="CDD" id="cd00063">
    <property type="entry name" value="FN3"/>
    <property type="match status" value="1"/>
</dbReference>
<dbReference type="InterPro" id="IPR044925">
    <property type="entry name" value="His-Me_finger_sf"/>
</dbReference>
<evidence type="ECO:0000256" key="1">
    <source>
        <dbReference type="PIRSR" id="PIRSR640255-1"/>
    </source>
</evidence>
<dbReference type="GO" id="GO:0004519">
    <property type="term" value="F:endonuclease activity"/>
    <property type="evidence" value="ECO:0007669"/>
    <property type="project" value="UniProtKB-KW"/>
</dbReference>
<dbReference type="InterPro" id="IPR003961">
    <property type="entry name" value="FN3_dom"/>
</dbReference>
<dbReference type="Gene3D" id="3.40.570.10">
    <property type="entry name" value="Extracellular Endonuclease, subunit A"/>
    <property type="match status" value="1"/>
</dbReference>
<feature type="binding site" evidence="2">
    <location>
        <position position="358"/>
    </location>
    <ligand>
        <name>Mg(2+)</name>
        <dbReference type="ChEBI" id="CHEBI:18420"/>
        <note>catalytic</note>
    </ligand>
</feature>
<dbReference type="GO" id="GO:0046872">
    <property type="term" value="F:metal ion binding"/>
    <property type="evidence" value="ECO:0007669"/>
    <property type="project" value="UniProtKB-KW"/>
</dbReference>
<organism evidence="6 7">
    <name type="scientific">Alistipes timonensis JC136</name>
    <dbReference type="NCBI Taxonomy" id="1033731"/>
    <lineage>
        <taxon>Bacteria</taxon>
        <taxon>Pseudomonadati</taxon>
        <taxon>Bacteroidota</taxon>
        <taxon>Bacteroidia</taxon>
        <taxon>Bacteroidales</taxon>
        <taxon>Rikenellaceae</taxon>
        <taxon>Alistipes</taxon>
    </lineage>
</organism>
<reference evidence="6 7" key="1">
    <citation type="submission" date="2016-10" db="EMBL/GenBank/DDBJ databases">
        <authorList>
            <person name="de Groot N.N."/>
        </authorList>
    </citation>
    <scope>NUCLEOTIDE SEQUENCE [LARGE SCALE GENOMIC DNA]</scope>
    <source>
        <strain evidence="6 7">DSM 25383</strain>
    </source>
</reference>
<keyword evidence="7" id="KW-1185">Reference proteome</keyword>
<dbReference type="InterPro" id="IPR036116">
    <property type="entry name" value="FN3_sf"/>
</dbReference>
<protein>
    <submittedName>
        <fullName evidence="6">DNA/RNA endonuclease G, NUC1</fullName>
    </submittedName>
</protein>
<proteinExistence type="predicted"/>
<dbReference type="InterPro" id="IPR044929">
    <property type="entry name" value="DNA/RNA_non-sp_Endonuclease_sf"/>
</dbReference>
<keyword evidence="3" id="KW-0732">Signal</keyword>
<evidence type="ECO:0000256" key="3">
    <source>
        <dbReference type="SAM" id="SignalP"/>
    </source>
</evidence>
<dbReference type="SUPFAM" id="SSF49265">
    <property type="entry name" value="Fibronectin type III"/>
    <property type="match status" value="1"/>
</dbReference>
<dbReference type="PANTHER" id="PTHR13966:SF5">
    <property type="entry name" value="ENDONUCLEASE G, MITOCHONDRIAL"/>
    <property type="match status" value="1"/>
</dbReference>
<dbReference type="GO" id="GO:0016787">
    <property type="term" value="F:hydrolase activity"/>
    <property type="evidence" value="ECO:0007669"/>
    <property type="project" value="InterPro"/>
</dbReference>
<evidence type="ECO:0000313" key="6">
    <source>
        <dbReference type="EMBL" id="SEA53702.1"/>
    </source>
</evidence>
<dbReference type="InterPro" id="IPR001604">
    <property type="entry name" value="Endo_G_ENPP1-like_dom"/>
</dbReference>
<feature type="domain" description="DNA/RNA non-specific endonuclease/pyrophosphatase/phosphodiesterase" evidence="5">
    <location>
        <begin position="261"/>
        <end position="473"/>
    </location>
</feature>
<dbReference type="PANTHER" id="PTHR13966">
    <property type="entry name" value="ENDONUCLEASE RELATED"/>
    <property type="match status" value="1"/>
</dbReference>
<dbReference type="SUPFAM" id="SSF54060">
    <property type="entry name" value="His-Me finger endonucleases"/>
    <property type="match status" value="1"/>
</dbReference>
<dbReference type="RefSeq" id="WP_231290820.1">
    <property type="nucleotide sequence ID" value="NZ_CAEG01000011.1"/>
</dbReference>
<feature type="active site" description="Proton acceptor" evidence="1">
    <location>
        <position position="326"/>
    </location>
</feature>
<dbReference type="InterPro" id="IPR020821">
    <property type="entry name" value="ENPP1-3/EXOG-like_nuc-like"/>
</dbReference>
<dbReference type="EMBL" id="FNRI01000004">
    <property type="protein sequence ID" value="SEA53702.1"/>
    <property type="molecule type" value="Genomic_DNA"/>
</dbReference>
<keyword evidence="2" id="KW-0479">Metal-binding</keyword>
<keyword evidence="6" id="KW-0255">Endonuclease</keyword>
<dbReference type="STRING" id="1033731.SAMN05444145_104113"/>
<evidence type="ECO:0000256" key="2">
    <source>
        <dbReference type="PIRSR" id="PIRSR640255-2"/>
    </source>
</evidence>
<dbReference type="SMART" id="SM00477">
    <property type="entry name" value="NUC"/>
    <property type="match status" value="1"/>
</dbReference>
<feature type="domain" description="ENPP1-3/EXOG-like endonuclease/phosphodiesterase" evidence="4">
    <location>
        <begin position="262"/>
        <end position="473"/>
    </location>
</feature>
<evidence type="ECO:0000259" key="5">
    <source>
        <dbReference type="SMART" id="SM00892"/>
    </source>
</evidence>
<accession>A0A1H4C0U8</accession>
<dbReference type="SMART" id="SM00892">
    <property type="entry name" value="Endonuclease_NS"/>
    <property type="match status" value="1"/>
</dbReference>
<sequence length="486" mass="53415">MKKIFALLIAALSVAFVACGDEKTDNGNDWFLTPEYSVDGTTVELTCLTRFGDGVLEGLGAGFSCAALTGESLGGFVDYPDVTIDGNRLSARVSGLQPETTYIFYAYADLPTGRTRSASAAFVTGKSSGNPTFGTPSATDVTTTMATLKCGITFDRDATDYAVYFRYKTASADDYTVVTTTAGSGEKSVTLTGLTPGVDYEFQLCVGWVGATYASATGRFTTLQLVTPGKTRYAGWAELPAEADHKDGYYYAYHMRADLKTMRNYSVCYSADKRTGMWSAFPLHECYRGDQDRTKKWYYDPAVPQAVQPDLIDGSYQPQPGYSKGHLIASNDRTISYEANSQTFYVTNVAPQWQNSFNGGVWSLLEEDCWKNICADTLYIVSGVYFANDDTTVTDQSDDTCIVPTNFYRVLMRSKAGNTGKPLWELSADQIKCVGFWFENRAYSGGKPSSGMMSVADIEQKVGFEFFPNVPLAPKDTYNKSDWTFR</sequence>
<evidence type="ECO:0000313" key="7">
    <source>
        <dbReference type="Proteomes" id="UP000183253"/>
    </source>
</evidence>
<dbReference type="GO" id="GO:0003676">
    <property type="term" value="F:nucleic acid binding"/>
    <property type="evidence" value="ECO:0007669"/>
    <property type="project" value="InterPro"/>
</dbReference>
<gene>
    <name evidence="6" type="ORF">SAMN05444145_104113</name>
</gene>
<dbReference type="PROSITE" id="PS51257">
    <property type="entry name" value="PROKAR_LIPOPROTEIN"/>
    <property type="match status" value="1"/>
</dbReference>
<feature type="signal peptide" evidence="3">
    <location>
        <begin position="1"/>
        <end position="20"/>
    </location>
</feature>
<name>A0A1H4C0U8_9BACT</name>
<keyword evidence="6" id="KW-0540">Nuclease</keyword>
<dbReference type="InterPro" id="IPR013783">
    <property type="entry name" value="Ig-like_fold"/>
</dbReference>
<dbReference type="Pfam" id="PF01223">
    <property type="entry name" value="Endonuclease_NS"/>
    <property type="match status" value="1"/>
</dbReference>
<dbReference type="Gene3D" id="2.60.40.10">
    <property type="entry name" value="Immunoglobulins"/>
    <property type="match status" value="1"/>
</dbReference>
<dbReference type="InterPro" id="IPR040255">
    <property type="entry name" value="Non-specific_endonuclease"/>
</dbReference>
<evidence type="ECO:0000259" key="4">
    <source>
        <dbReference type="SMART" id="SM00477"/>
    </source>
</evidence>
<keyword evidence="6" id="KW-0378">Hydrolase</keyword>